<keyword evidence="1" id="KW-1133">Transmembrane helix</keyword>
<evidence type="ECO:0000313" key="3">
    <source>
        <dbReference type="Proteomes" id="UP000001589"/>
    </source>
</evidence>
<dbReference type="EMBL" id="CP000552">
    <property type="protein sequence ID" value="ABM71790.1"/>
    <property type="molecule type" value="Genomic_DNA"/>
</dbReference>
<dbReference type="KEGG" id="pmc:P9515_05811"/>
<gene>
    <name evidence="2" type="ordered locus">P9515_05811</name>
</gene>
<dbReference type="eggNOG" id="ENOG5030PZV">
    <property type="taxonomic scope" value="Bacteria"/>
</dbReference>
<evidence type="ECO:0000313" key="2">
    <source>
        <dbReference type="EMBL" id="ABM71790.1"/>
    </source>
</evidence>
<sequence>MNIFENENSLSKNLYNTNQENSKNISLFNLKLIHKILNSINISLLILIFMLSFISFKSQRNWTIIYKNLAKTRSNNNNLIDYISKTEEFFINEVESLNTFKKTTPKDLIYLDKQIPKQKKNELINNIRDGLKDSQYQRGY</sequence>
<dbReference type="STRING" id="167542.P9515_05811"/>
<accession>A2BVH9</accession>
<dbReference type="OrthoDB" id="540020at2"/>
<dbReference type="HOGENOM" id="CLU_1814109_0_0_3"/>
<evidence type="ECO:0000256" key="1">
    <source>
        <dbReference type="SAM" id="Phobius"/>
    </source>
</evidence>
<protein>
    <submittedName>
        <fullName evidence="2">Uncharacterized protein</fullName>
    </submittedName>
</protein>
<reference evidence="2 3" key="1">
    <citation type="journal article" date="2007" name="PLoS Genet.">
        <title>Patterns and implications of gene gain and loss in the evolution of Prochlorococcus.</title>
        <authorList>
            <person name="Kettler G.C."/>
            <person name="Martiny A.C."/>
            <person name="Huang K."/>
            <person name="Zucker J."/>
            <person name="Coleman M.L."/>
            <person name="Rodrigue S."/>
            <person name="Chen F."/>
            <person name="Lapidus A."/>
            <person name="Ferriera S."/>
            <person name="Johnson J."/>
            <person name="Steglich C."/>
            <person name="Church G.M."/>
            <person name="Richardson P."/>
            <person name="Chisholm S.W."/>
        </authorList>
    </citation>
    <scope>NUCLEOTIDE SEQUENCE [LARGE SCALE GENOMIC DNA]</scope>
    <source>
        <strain evidence="2 3">MIT 9515</strain>
    </source>
</reference>
<dbReference type="AlphaFoldDB" id="A2BVH9"/>
<name>A2BVH9_PROM5</name>
<organism evidence="2 3">
    <name type="scientific">Prochlorococcus marinus (strain MIT 9515)</name>
    <dbReference type="NCBI Taxonomy" id="167542"/>
    <lineage>
        <taxon>Bacteria</taxon>
        <taxon>Bacillati</taxon>
        <taxon>Cyanobacteriota</taxon>
        <taxon>Cyanophyceae</taxon>
        <taxon>Synechococcales</taxon>
        <taxon>Prochlorococcaceae</taxon>
        <taxon>Prochlorococcus</taxon>
    </lineage>
</organism>
<keyword evidence="1" id="KW-0812">Transmembrane</keyword>
<dbReference type="Proteomes" id="UP000001589">
    <property type="component" value="Chromosome"/>
</dbReference>
<proteinExistence type="predicted"/>
<keyword evidence="1" id="KW-0472">Membrane</keyword>
<feature type="transmembrane region" description="Helical" evidence="1">
    <location>
        <begin position="36"/>
        <end position="56"/>
    </location>
</feature>